<dbReference type="EMBL" id="BA000022">
    <property type="protein sequence ID" value="BAA18093.1"/>
    <property type="molecule type" value="Genomic_DNA"/>
</dbReference>
<dbReference type="Proteomes" id="UP000001425">
    <property type="component" value="Chromosome"/>
</dbReference>
<protein>
    <submittedName>
        <fullName evidence="1">Ssl2420 protein</fullName>
    </submittedName>
</protein>
<name>P74020_SYNY3</name>
<dbReference type="AlphaFoldDB" id="P74020"/>
<dbReference type="EnsemblBacteria" id="BAA18093">
    <property type="protein sequence ID" value="BAA18093"/>
    <property type="gene ID" value="BAA18093"/>
</dbReference>
<reference evidence="1 2" key="2">
    <citation type="journal article" date="1996" name="DNA Res.">
        <title>Sequence analysis of the genome of the unicellular cyanobacterium Synechocystis sp. strain PCC6803. II. Sequence determination of the entire genome and assignment of potential protein-coding regions.</title>
        <authorList>
            <person name="Kaneko T."/>
            <person name="Sato S."/>
            <person name="Kotani H."/>
            <person name="Tanaka A."/>
            <person name="Asamizu E."/>
            <person name="Nakamura Y."/>
            <person name="Miyajima N."/>
            <person name="Hirosawa M."/>
            <person name="Sugiura M."/>
            <person name="Sasamoto S."/>
            <person name="Kimura T."/>
            <person name="Hosouchi T."/>
            <person name="Matsuno A."/>
            <person name="Muraki A."/>
            <person name="Nakazaki N."/>
            <person name="Naruo K."/>
            <person name="Okumura S."/>
            <person name="Shimpo S."/>
            <person name="Takeuchi C."/>
            <person name="Wada T."/>
            <person name="Watanabe A."/>
            <person name="Yamada M."/>
            <person name="Yasuda M."/>
            <person name="Tabata S."/>
        </authorList>
    </citation>
    <scope>NUCLEOTIDE SEQUENCE [LARGE SCALE GENOMIC DNA]</scope>
    <source>
        <strain evidence="2">ATCC 27184 / PCC 6803 / Kazusa</strain>
    </source>
</reference>
<evidence type="ECO:0000313" key="1">
    <source>
        <dbReference type="EMBL" id="BAA18093.1"/>
    </source>
</evidence>
<dbReference type="PIR" id="S75532">
    <property type="entry name" value="S75532"/>
</dbReference>
<reference evidence="1 2" key="1">
    <citation type="journal article" date="1995" name="DNA Res.">
        <title>Sequence analysis of the genome of the unicellular cyanobacterium Synechocystis sp. strain PCC6803. I. Sequence features in the 1 Mb region from map positions 64% to 92% of the genome.</title>
        <authorList>
            <person name="Kaneko T."/>
            <person name="Tanaka A."/>
            <person name="Sato S."/>
            <person name="Kotani H."/>
            <person name="Sazuka T."/>
            <person name="Miyajima N."/>
            <person name="Sugiura M."/>
            <person name="Tabata S."/>
        </authorList>
    </citation>
    <scope>NUCLEOTIDE SEQUENCE [LARGE SCALE GENOMIC DNA]</scope>
    <source>
        <strain evidence="2">ATCC 27184 / PCC 6803 / Kazusa</strain>
    </source>
</reference>
<dbReference type="STRING" id="1148.gene:10498964"/>
<proteinExistence type="predicted"/>
<accession>P74020</accession>
<sequence length="84" mass="9776">MNTQLVESLVQIIQSLSPEEQKLLETHLAEKNSNWQEVLGKIETNRQEIYASRQGKPFDLSIDEIIEEMREERTQDVLQACFGK</sequence>
<keyword evidence="2" id="KW-1185">Reference proteome</keyword>
<gene>
    <name evidence="1" type="ordered locus">ssl2420</name>
</gene>
<dbReference type="KEGG" id="syn:ssl2420"/>
<dbReference type="IntAct" id="P74020">
    <property type="interactions" value="1"/>
</dbReference>
<dbReference type="InParanoid" id="P74020"/>
<organism evidence="1 2">
    <name type="scientific">Synechocystis sp. (strain ATCC 27184 / PCC 6803 / Kazusa)</name>
    <dbReference type="NCBI Taxonomy" id="1111708"/>
    <lineage>
        <taxon>Bacteria</taxon>
        <taxon>Bacillati</taxon>
        <taxon>Cyanobacteriota</taxon>
        <taxon>Cyanophyceae</taxon>
        <taxon>Synechococcales</taxon>
        <taxon>Merismopediaceae</taxon>
        <taxon>Synechocystis</taxon>
    </lineage>
</organism>
<dbReference type="PaxDb" id="1148-1653177"/>
<dbReference type="eggNOG" id="ENOG5033CK4">
    <property type="taxonomic scope" value="Bacteria"/>
</dbReference>
<evidence type="ECO:0000313" key="2">
    <source>
        <dbReference type="Proteomes" id="UP000001425"/>
    </source>
</evidence>